<dbReference type="EMBL" id="QKNX01000006">
    <property type="protein sequence ID" value="TKR24856.1"/>
    <property type="molecule type" value="Genomic_DNA"/>
</dbReference>
<keyword evidence="4" id="KW-1185">Reference proteome</keyword>
<gene>
    <name evidence="3" type="ORF">DM868_13045</name>
</gene>
<proteinExistence type="predicted"/>
<evidence type="ECO:0000313" key="4">
    <source>
        <dbReference type="Proteomes" id="UP000308037"/>
    </source>
</evidence>
<dbReference type="NCBIfam" id="TIGR04126">
    <property type="entry name" value="PGF_CTERM"/>
    <property type="match status" value="1"/>
</dbReference>
<dbReference type="GO" id="GO:0030115">
    <property type="term" value="C:S-layer"/>
    <property type="evidence" value="ECO:0007669"/>
    <property type="project" value="UniProtKB-SubCell"/>
</dbReference>
<organism evidence="3 4">
    <name type="scientific">Natronomonas salsuginis</name>
    <dbReference type="NCBI Taxonomy" id="2217661"/>
    <lineage>
        <taxon>Archaea</taxon>
        <taxon>Methanobacteriati</taxon>
        <taxon>Methanobacteriota</taxon>
        <taxon>Stenosarchaea group</taxon>
        <taxon>Halobacteria</taxon>
        <taxon>Halobacteriales</taxon>
        <taxon>Natronomonadaceae</taxon>
        <taxon>Natronomonas</taxon>
    </lineage>
</organism>
<comment type="caution">
    <text evidence="3">The sequence shown here is derived from an EMBL/GenBank/DDBJ whole genome shotgun (WGS) entry which is preliminary data.</text>
</comment>
<keyword evidence="1" id="KW-0732">Signal</keyword>
<dbReference type="GO" id="GO:0005886">
    <property type="term" value="C:plasma membrane"/>
    <property type="evidence" value="ECO:0007669"/>
    <property type="project" value="UniProtKB-SubCell"/>
</dbReference>
<dbReference type="RefSeq" id="WP_137277279.1">
    <property type="nucleotide sequence ID" value="NZ_QKNX01000006.1"/>
</dbReference>
<dbReference type="AlphaFoldDB" id="A0A4U5J9M5"/>
<accession>A0A4U5J9M5</accession>
<dbReference type="InterPro" id="IPR011635">
    <property type="entry name" value="CARDB"/>
</dbReference>
<dbReference type="Gene3D" id="2.60.40.10">
    <property type="entry name" value="Immunoglobulins"/>
    <property type="match status" value="2"/>
</dbReference>
<dbReference type="Proteomes" id="UP000308037">
    <property type="component" value="Unassembled WGS sequence"/>
</dbReference>
<evidence type="ECO:0000259" key="2">
    <source>
        <dbReference type="Pfam" id="PF07705"/>
    </source>
</evidence>
<protein>
    <submittedName>
        <fullName evidence="3">PGF-CTERM sorting domain-containing protein</fullName>
    </submittedName>
</protein>
<evidence type="ECO:0000313" key="3">
    <source>
        <dbReference type="EMBL" id="TKR24856.1"/>
    </source>
</evidence>
<reference evidence="3 4" key="1">
    <citation type="submission" date="2019-04" db="EMBL/GenBank/DDBJ databases">
        <title>Natronomonas sp. F20-122 a newhaloarchaeon isolated from a saline saltern of Isla Bacuta, Huelva, Spain.</title>
        <authorList>
            <person name="Duran-Viseras A."/>
            <person name="Sanchez-Porro C."/>
            <person name="Ventosa A."/>
        </authorList>
    </citation>
    <scope>NUCLEOTIDE SEQUENCE [LARGE SCALE GENOMIC DNA]</scope>
    <source>
        <strain evidence="3 4">F20-122</strain>
    </source>
</reference>
<feature type="domain" description="CARDB" evidence="2">
    <location>
        <begin position="438"/>
        <end position="513"/>
    </location>
</feature>
<evidence type="ECO:0000256" key="1">
    <source>
        <dbReference type="ARBA" id="ARBA00022729"/>
    </source>
</evidence>
<name>A0A4U5J9M5_9EURY</name>
<dbReference type="PROSITE" id="PS51257">
    <property type="entry name" value="PROKAR_LIPOPROTEIN"/>
    <property type="match status" value="1"/>
</dbReference>
<dbReference type="InterPro" id="IPR026371">
    <property type="entry name" value="PGF_CTERM"/>
</dbReference>
<dbReference type="Pfam" id="PF07705">
    <property type="entry name" value="CARDB"/>
    <property type="match status" value="1"/>
</dbReference>
<dbReference type="OrthoDB" id="271491at2157"/>
<sequence>MKRSATARLIVLFFLLVGCLVGAAAVAGPVAGADGAIELENALSQSETPDRIDVETRLSIPASTVGLEITLPEGVEVRETDGFRRVGDRTYEWTRTTSTPSVTYEFEGTVYGTRGDREGHSFVVADEWALVRTPGVDVSWTGTQPDLVRENTVEGAGIASTHMAYLGPYIEHTGAAAGQEFRLVVPDAADLEADLEDILVALETAAERLAIGEPTDEVFVVAAPTAEHRWAPAGLQRGDGGDMWVRDVERLGTNRDTWVHEYVHTRQRYEPTDATRWTIEGMADYYAALIPYEAGDITYRQFRTKLEDGAGSEYDDVRLAEPESWDDSSADYDRGALVFAHLDRRLRADADTTLDAVVARVNEPGAELTQRAFLDAIESAGGDEIRADAERYTETTAVPPIATQSEHVDAFGGPDIRYAIEETGVSGPYRSAALDEPRIVAEETLEWRVRAENVGDDAGSFEAELRVDRELVAIETGRLDPGESTTIRFSHAFDSPGEYEVEVGDERVTAIVEEPADTEATVLEAARTTVGPGDSVTVRVTVASAADRPATGEVVFDVDGTPVATESVRVGEGTATVEAAIEFEGPGTYTVSAGGRTATITVEAEATGPTVPDPTAIDDQSGFGPAVAVVALLVASLLSRRR</sequence>
<dbReference type="InterPro" id="IPR013783">
    <property type="entry name" value="Ig-like_fold"/>
</dbReference>